<dbReference type="GO" id="GO:0004674">
    <property type="term" value="F:protein serine/threonine kinase activity"/>
    <property type="evidence" value="ECO:0007669"/>
    <property type="project" value="UniProtKB-KW"/>
</dbReference>
<dbReference type="InterPro" id="IPR011009">
    <property type="entry name" value="Kinase-like_dom_sf"/>
</dbReference>
<evidence type="ECO:0000313" key="1">
    <source>
        <dbReference type="EMBL" id="PIN09840.1"/>
    </source>
</evidence>
<dbReference type="STRING" id="429701.A0A2G9GXV2"/>
<dbReference type="Proteomes" id="UP000231279">
    <property type="component" value="Unassembled WGS sequence"/>
</dbReference>
<dbReference type="EMBL" id="NKXS01003410">
    <property type="protein sequence ID" value="PIN09840.1"/>
    <property type="molecule type" value="Genomic_DNA"/>
</dbReference>
<dbReference type="InterPro" id="IPR050994">
    <property type="entry name" value="At_inactive_RLKs"/>
</dbReference>
<keyword evidence="1" id="KW-0723">Serine/threonine-protein kinase</keyword>
<dbReference type="SUPFAM" id="SSF56112">
    <property type="entry name" value="Protein kinase-like (PK-like)"/>
    <property type="match status" value="1"/>
</dbReference>
<keyword evidence="1" id="KW-0808">Transferase</keyword>
<proteinExistence type="predicted"/>
<reference evidence="2" key="1">
    <citation type="journal article" date="2018" name="Gigascience">
        <title>Genome assembly of the Pink Ipe (Handroanthus impetiginosus, Bignoniaceae), a highly valued, ecologically keystone Neotropical timber forest tree.</title>
        <authorList>
            <person name="Silva-Junior O.B."/>
            <person name="Grattapaglia D."/>
            <person name="Novaes E."/>
            <person name="Collevatti R.G."/>
        </authorList>
    </citation>
    <scope>NUCLEOTIDE SEQUENCE [LARGE SCALE GENOMIC DNA]</scope>
    <source>
        <strain evidence="2">cv. UFG-1</strain>
    </source>
</reference>
<comment type="caution">
    <text evidence="1">The sequence shown here is derived from an EMBL/GenBank/DDBJ whole genome shotgun (WGS) entry which is preliminary data.</text>
</comment>
<gene>
    <name evidence="1" type="ORF">CDL12_17576</name>
</gene>
<name>A0A2G9GXV2_9LAMI</name>
<dbReference type="OrthoDB" id="4062651at2759"/>
<keyword evidence="1" id="KW-0418">Kinase</keyword>
<dbReference type="PANTHER" id="PTHR48010:SF1">
    <property type="entry name" value="PROTEIN KINASE DOMAIN-CONTAINING PROTEIN"/>
    <property type="match status" value="1"/>
</dbReference>
<keyword evidence="2" id="KW-1185">Reference proteome</keyword>
<protein>
    <submittedName>
        <fullName evidence="1">Non-specific serine/threonine protein kinase</fullName>
        <ecNumber evidence="1">2.7.11.1</ecNumber>
    </submittedName>
</protein>
<dbReference type="PANTHER" id="PTHR48010">
    <property type="entry name" value="OS05G0588300 PROTEIN"/>
    <property type="match status" value="1"/>
</dbReference>
<dbReference type="EC" id="2.7.11.1" evidence="1"/>
<dbReference type="AlphaFoldDB" id="A0A2G9GXV2"/>
<sequence>MDIVGNVRHENVAPLRAYYSSKDEQLMLYDYYSKGNVYALLHGMLNSSTNFNGYLYEINCLSKSLLNFEEAACFIQLLLSTAEMEDYMI</sequence>
<evidence type="ECO:0000313" key="2">
    <source>
        <dbReference type="Proteomes" id="UP000231279"/>
    </source>
</evidence>
<organism evidence="1 2">
    <name type="scientific">Handroanthus impetiginosus</name>
    <dbReference type="NCBI Taxonomy" id="429701"/>
    <lineage>
        <taxon>Eukaryota</taxon>
        <taxon>Viridiplantae</taxon>
        <taxon>Streptophyta</taxon>
        <taxon>Embryophyta</taxon>
        <taxon>Tracheophyta</taxon>
        <taxon>Spermatophyta</taxon>
        <taxon>Magnoliopsida</taxon>
        <taxon>eudicotyledons</taxon>
        <taxon>Gunneridae</taxon>
        <taxon>Pentapetalae</taxon>
        <taxon>asterids</taxon>
        <taxon>lamiids</taxon>
        <taxon>Lamiales</taxon>
        <taxon>Bignoniaceae</taxon>
        <taxon>Crescentiina</taxon>
        <taxon>Tabebuia alliance</taxon>
        <taxon>Handroanthus</taxon>
    </lineage>
</organism>
<accession>A0A2G9GXV2</accession>